<reference evidence="2 3" key="1">
    <citation type="journal article" date="2019" name="Emerg. Microbes Infect.">
        <title>Comprehensive subspecies identification of 175 nontuberculous mycobacteria species based on 7547 genomic profiles.</title>
        <authorList>
            <person name="Matsumoto Y."/>
            <person name="Kinjo T."/>
            <person name="Motooka D."/>
            <person name="Nabeya D."/>
            <person name="Jung N."/>
            <person name="Uechi K."/>
            <person name="Horii T."/>
            <person name="Iida T."/>
            <person name="Fujita J."/>
            <person name="Nakamura S."/>
        </authorList>
    </citation>
    <scope>NUCLEOTIDE SEQUENCE [LARGE SCALE GENOMIC DNA]</scope>
    <source>
        <strain evidence="2 3">JCM 12404</strain>
    </source>
</reference>
<dbReference type="AlphaFoldDB" id="A0A7I7KX72"/>
<dbReference type="RefSeq" id="WP_163776793.1">
    <property type="nucleotide sequence ID" value="NZ_AP022569.1"/>
</dbReference>
<organism evidence="2 3">
    <name type="scientific">Mycobacterium cookii</name>
    <dbReference type="NCBI Taxonomy" id="1775"/>
    <lineage>
        <taxon>Bacteria</taxon>
        <taxon>Bacillati</taxon>
        <taxon>Actinomycetota</taxon>
        <taxon>Actinomycetes</taxon>
        <taxon>Mycobacteriales</taxon>
        <taxon>Mycobacteriaceae</taxon>
        <taxon>Mycobacterium</taxon>
    </lineage>
</organism>
<dbReference type="Proteomes" id="UP000465866">
    <property type="component" value="Chromosome"/>
</dbReference>
<dbReference type="Pfam" id="PF04480">
    <property type="entry name" value="DUF559"/>
    <property type="match status" value="1"/>
</dbReference>
<evidence type="ECO:0000259" key="1">
    <source>
        <dbReference type="Pfam" id="PF04480"/>
    </source>
</evidence>
<name>A0A7I7KX72_9MYCO</name>
<feature type="domain" description="DUF559" evidence="1">
    <location>
        <begin position="216"/>
        <end position="259"/>
    </location>
</feature>
<dbReference type="InterPro" id="IPR011335">
    <property type="entry name" value="Restrct_endonuc-II-like"/>
</dbReference>
<sequence>MGQPFIGSEAIAGGVLTKSQLETRYTRLFRDVYVDRGAAITALVRAEAGWLWTGRRGVVAGFSAAALHGSKWVDERRPAELIHDNHHRAAGIQLHRDVVEADEIETIDGVAVTSPTRTALDLGCWYPKMTAVAGIDALAEATEIKTADVELLARRYAGRRGIARARRAIELFDPGAQSPKESWLRVVLIEAGLPRPQTQIAVRDEFGSAVAYLDMGWKDVKVAVEYDGEQHRTDRRQYTWDVRRLEMLERLGWIVVRVVAGDRPAEVVRRVRAALARRSPCQPGARRRGLG</sequence>
<protein>
    <recommendedName>
        <fullName evidence="1">DUF559 domain-containing protein</fullName>
    </recommendedName>
</protein>
<dbReference type="Gene3D" id="3.40.960.10">
    <property type="entry name" value="VSR Endonuclease"/>
    <property type="match status" value="1"/>
</dbReference>
<accession>A0A7I7KX72</accession>
<dbReference type="SUPFAM" id="SSF52980">
    <property type="entry name" value="Restriction endonuclease-like"/>
    <property type="match status" value="1"/>
</dbReference>
<evidence type="ECO:0000313" key="2">
    <source>
        <dbReference type="EMBL" id="BBX46675.1"/>
    </source>
</evidence>
<dbReference type="EMBL" id="AP022569">
    <property type="protein sequence ID" value="BBX46675.1"/>
    <property type="molecule type" value="Genomic_DNA"/>
</dbReference>
<dbReference type="InterPro" id="IPR007569">
    <property type="entry name" value="DUF559"/>
</dbReference>
<proteinExistence type="predicted"/>
<evidence type="ECO:0000313" key="3">
    <source>
        <dbReference type="Proteomes" id="UP000465866"/>
    </source>
</evidence>
<dbReference type="KEGG" id="mcoo:MCOO_26900"/>
<gene>
    <name evidence="2" type="ORF">MCOO_26900</name>
</gene>
<keyword evidence="3" id="KW-1185">Reference proteome</keyword>